<evidence type="ECO:0008006" key="2">
    <source>
        <dbReference type="Google" id="ProtNLM"/>
    </source>
</evidence>
<accession>A0A445N2P6</accession>
<dbReference type="Gene3D" id="1.10.1660.10">
    <property type="match status" value="1"/>
</dbReference>
<organism evidence="1">
    <name type="scientific">uncultured Desulfobacterium sp</name>
    <dbReference type="NCBI Taxonomy" id="201089"/>
    <lineage>
        <taxon>Bacteria</taxon>
        <taxon>Pseudomonadati</taxon>
        <taxon>Thermodesulfobacteriota</taxon>
        <taxon>Desulfobacteria</taxon>
        <taxon>Desulfobacterales</taxon>
        <taxon>Desulfobacteriaceae</taxon>
        <taxon>Desulfobacterium</taxon>
        <taxon>environmental samples</taxon>
    </lineage>
</organism>
<evidence type="ECO:0000313" key="1">
    <source>
        <dbReference type="EMBL" id="SPD75968.1"/>
    </source>
</evidence>
<name>A0A445N2P6_9BACT</name>
<dbReference type="SUPFAM" id="SSF46955">
    <property type="entry name" value="Putative DNA-binding domain"/>
    <property type="match status" value="1"/>
</dbReference>
<sequence>MTEEFLTITEVIERLRISKNLLNDLEKEDIICPVCRKKSAEKMLSSGDLERLRIAKVLIEEMEVNLPGVEVILQMRQNMLEMRRQFDEILEDLARRLQDRLKKNMLR</sequence>
<gene>
    <name evidence="1" type="ORF">PITCH_A780098</name>
</gene>
<proteinExistence type="predicted"/>
<dbReference type="InterPro" id="IPR009061">
    <property type="entry name" value="DNA-bd_dom_put_sf"/>
</dbReference>
<protein>
    <recommendedName>
        <fullName evidence="2">HTH merR-type domain-containing protein</fullName>
    </recommendedName>
</protein>
<dbReference type="Pfam" id="PF13591">
    <property type="entry name" value="MerR_2"/>
    <property type="match status" value="1"/>
</dbReference>
<dbReference type="EMBL" id="OJIN01000223">
    <property type="protein sequence ID" value="SPD75968.1"/>
    <property type="molecule type" value="Genomic_DNA"/>
</dbReference>
<reference evidence="1" key="1">
    <citation type="submission" date="2018-01" db="EMBL/GenBank/DDBJ databases">
        <authorList>
            <person name="Regsiter A."/>
            <person name="William W."/>
        </authorList>
    </citation>
    <scope>NUCLEOTIDE SEQUENCE</scope>
    <source>
        <strain evidence="1">TRIP AH-1</strain>
    </source>
</reference>
<dbReference type="AlphaFoldDB" id="A0A445N2P6"/>